<keyword evidence="7" id="KW-0675">Receptor</keyword>
<evidence type="ECO:0000256" key="7">
    <source>
        <dbReference type="ARBA" id="ARBA00023170"/>
    </source>
</evidence>
<dbReference type="PRINTS" id="PR02108">
    <property type="entry name" value="MRGPCRFAMILY"/>
</dbReference>
<dbReference type="Proteomes" id="UP000645828">
    <property type="component" value="Unassembled WGS sequence"/>
</dbReference>
<name>A0A811Y2Y9_NYCPR</name>
<feature type="region of interest" description="Disordered" evidence="10">
    <location>
        <begin position="316"/>
        <end position="335"/>
    </location>
</feature>
<keyword evidence="14" id="KW-1185">Reference proteome</keyword>
<comment type="subcellular location">
    <subcellularLocation>
        <location evidence="1">Cell membrane</location>
        <topology evidence="1">Multi-pass membrane protein</topology>
    </subcellularLocation>
</comment>
<evidence type="ECO:0000259" key="12">
    <source>
        <dbReference type="PROSITE" id="PS50262"/>
    </source>
</evidence>
<dbReference type="InterPro" id="IPR017452">
    <property type="entry name" value="GPCR_Rhodpsn_7TM"/>
</dbReference>
<feature type="transmembrane region" description="Helical" evidence="11">
    <location>
        <begin position="241"/>
        <end position="261"/>
    </location>
</feature>
<evidence type="ECO:0000256" key="1">
    <source>
        <dbReference type="ARBA" id="ARBA00004651"/>
    </source>
</evidence>
<sequence>MSQTLNGSQILKSTPYSPMLDAPYSPTREVLHGIAVGREYHPTLDSSDSPKAQVVLSILAMSTCVCSIMGNSPVIWLLTCRMQRTPFCTYILHLAVADLLFLLCTAITICLEDGLLAYEVMQRMKYFAYTVSLGLLTAISTQRCLSVLFPIWYKCHQPQHLSAVVRAVLWAVFLLMNMLASFFCSKFWHFKNEQCFIVDSTFSTLIMGVFTPVMTASSMTLFVLVRRSSRQWQRQRQPTRLYVVILASVLVFLICALPLGISWFLFYWLLLPLGLKSLVSSSANPIIYFVVGRRGRRGLQEPLGAVLQRALREEPELEGRETPSHGHWHQHRGGGLRAAGPVDLHACPAQGLSGLLLTAPKTCFLPCLQGPPSSMPKPPRQGVSWFS</sequence>
<dbReference type="AlphaFoldDB" id="A0A811Y2Y9"/>
<keyword evidence="2" id="KW-1003">Cell membrane</keyword>
<keyword evidence="8" id="KW-0807">Transducer</keyword>
<evidence type="ECO:0000256" key="4">
    <source>
        <dbReference type="ARBA" id="ARBA00022989"/>
    </source>
</evidence>
<organism evidence="13 14">
    <name type="scientific">Nyctereutes procyonoides</name>
    <name type="common">Raccoon dog</name>
    <name type="synonym">Canis procyonoides</name>
    <dbReference type="NCBI Taxonomy" id="34880"/>
    <lineage>
        <taxon>Eukaryota</taxon>
        <taxon>Metazoa</taxon>
        <taxon>Chordata</taxon>
        <taxon>Craniata</taxon>
        <taxon>Vertebrata</taxon>
        <taxon>Euteleostomi</taxon>
        <taxon>Mammalia</taxon>
        <taxon>Eutheria</taxon>
        <taxon>Laurasiatheria</taxon>
        <taxon>Carnivora</taxon>
        <taxon>Caniformia</taxon>
        <taxon>Canidae</taxon>
        <taxon>Nyctereutes</taxon>
    </lineage>
</organism>
<evidence type="ECO:0000256" key="9">
    <source>
        <dbReference type="ARBA" id="ARBA00061394"/>
    </source>
</evidence>
<keyword evidence="3 11" id="KW-0812">Transmembrane</keyword>
<evidence type="ECO:0000256" key="6">
    <source>
        <dbReference type="ARBA" id="ARBA00023136"/>
    </source>
</evidence>
<feature type="transmembrane region" description="Helical" evidence="11">
    <location>
        <begin position="54"/>
        <end position="78"/>
    </location>
</feature>
<feature type="transmembrane region" description="Helical" evidence="11">
    <location>
        <begin position="267"/>
        <end position="291"/>
    </location>
</feature>
<dbReference type="FunFam" id="1.20.1070.10:FF:000193">
    <property type="entry name" value="Mas-related G-protein coupled receptor member E"/>
    <property type="match status" value="1"/>
</dbReference>
<evidence type="ECO:0000256" key="2">
    <source>
        <dbReference type="ARBA" id="ARBA00022475"/>
    </source>
</evidence>
<comment type="similarity">
    <text evidence="9">Belongs to the G-protein coupled receptor 1 family. Mas subfamily.</text>
</comment>
<accession>A0A811Y2Y9</accession>
<evidence type="ECO:0000313" key="13">
    <source>
        <dbReference type="EMBL" id="CAD7669954.1"/>
    </source>
</evidence>
<feature type="transmembrane region" description="Helical" evidence="11">
    <location>
        <begin position="129"/>
        <end position="151"/>
    </location>
</feature>
<evidence type="ECO:0000313" key="14">
    <source>
        <dbReference type="Proteomes" id="UP000645828"/>
    </source>
</evidence>
<evidence type="ECO:0000256" key="11">
    <source>
        <dbReference type="SAM" id="Phobius"/>
    </source>
</evidence>
<evidence type="ECO:0000256" key="10">
    <source>
        <dbReference type="SAM" id="MobiDB-lite"/>
    </source>
</evidence>
<dbReference type="Gene3D" id="1.20.1070.10">
    <property type="entry name" value="Rhodopsin 7-helix transmembrane proteins"/>
    <property type="match status" value="1"/>
</dbReference>
<feature type="transmembrane region" description="Helical" evidence="11">
    <location>
        <begin position="90"/>
        <end position="109"/>
    </location>
</feature>
<dbReference type="EMBL" id="CAJHUB010000654">
    <property type="protein sequence ID" value="CAD7669954.1"/>
    <property type="molecule type" value="Genomic_DNA"/>
</dbReference>
<dbReference type="PANTHER" id="PTHR11334">
    <property type="entry name" value="MAS-RELATED G-PROTEIN COUPLED RECEPTOR"/>
    <property type="match status" value="1"/>
</dbReference>
<keyword evidence="4 11" id="KW-1133">Transmembrane helix</keyword>
<evidence type="ECO:0000256" key="3">
    <source>
        <dbReference type="ARBA" id="ARBA00022692"/>
    </source>
</evidence>
<keyword evidence="5" id="KW-0297">G-protein coupled receptor</keyword>
<evidence type="ECO:0000256" key="8">
    <source>
        <dbReference type="ARBA" id="ARBA00023224"/>
    </source>
</evidence>
<dbReference type="GO" id="GO:0005886">
    <property type="term" value="C:plasma membrane"/>
    <property type="evidence" value="ECO:0007669"/>
    <property type="project" value="UniProtKB-SubCell"/>
</dbReference>
<feature type="domain" description="G-protein coupled receptors family 1 profile" evidence="12">
    <location>
        <begin position="70"/>
        <end position="288"/>
    </location>
</feature>
<feature type="transmembrane region" description="Helical" evidence="11">
    <location>
        <begin position="203"/>
        <end position="225"/>
    </location>
</feature>
<dbReference type="InterPro" id="IPR000276">
    <property type="entry name" value="GPCR_Rhodpsn"/>
</dbReference>
<dbReference type="InterPro" id="IPR026234">
    <property type="entry name" value="MRGPCRFAMILY"/>
</dbReference>
<dbReference type="InterPro" id="IPR026232">
    <property type="entry name" value="MRGPCRD"/>
</dbReference>
<dbReference type="PANTHER" id="PTHR11334:SF57">
    <property type="entry name" value="MAS-RELATED G-PROTEIN COUPLED RECEPTOR MEMBER D"/>
    <property type="match status" value="1"/>
</dbReference>
<protein>
    <submittedName>
        <fullName evidence="13">(raccoon dog) hypothetical protein</fullName>
    </submittedName>
</protein>
<dbReference type="PRINTS" id="PR02110">
    <property type="entry name" value="MRGPCRD"/>
</dbReference>
<dbReference type="Pfam" id="PF00001">
    <property type="entry name" value="7tm_1"/>
    <property type="match status" value="1"/>
</dbReference>
<dbReference type="SUPFAM" id="SSF81321">
    <property type="entry name" value="Family A G protein-coupled receptor-like"/>
    <property type="match status" value="1"/>
</dbReference>
<evidence type="ECO:0000256" key="5">
    <source>
        <dbReference type="ARBA" id="ARBA00023040"/>
    </source>
</evidence>
<gene>
    <name evidence="13" type="ORF">NYPRO_LOCUS2748</name>
</gene>
<dbReference type="PRINTS" id="PR00237">
    <property type="entry name" value="GPCRRHODOPSN"/>
</dbReference>
<reference evidence="13" key="1">
    <citation type="submission" date="2020-12" db="EMBL/GenBank/DDBJ databases">
        <authorList>
            <consortium name="Molecular Ecology Group"/>
        </authorList>
    </citation>
    <scope>NUCLEOTIDE SEQUENCE</scope>
    <source>
        <strain evidence="13">TBG_1078</strain>
    </source>
</reference>
<dbReference type="CDD" id="cd15108">
    <property type="entry name" value="7tmA_MrgprD"/>
    <property type="match status" value="1"/>
</dbReference>
<comment type="caution">
    <text evidence="13">The sequence shown here is derived from an EMBL/GenBank/DDBJ whole genome shotgun (WGS) entry which is preliminary data.</text>
</comment>
<feature type="transmembrane region" description="Helical" evidence="11">
    <location>
        <begin position="163"/>
        <end position="183"/>
    </location>
</feature>
<dbReference type="PROSITE" id="PS50262">
    <property type="entry name" value="G_PROTEIN_RECEP_F1_2"/>
    <property type="match status" value="1"/>
</dbReference>
<dbReference type="GO" id="GO:0004930">
    <property type="term" value="F:G protein-coupled receptor activity"/>
    <property type="evidence" value="ECO:0007669"/>
    <property type="project" value="UniProtKB-KW"/>
</dbReference>
<proteinExistence type="inferred from homology"/>
<keyword evidence="6 11" id="KW-0472">Membrane</keyword>